<dbReference type="PANTHER" id="PTHR21503">
    <property type="entry name" value="F-BOX-CONTAINING HYPOTHETICAL PROTEIN C.ELEGANS"/>
    <property type="match status" value="1"/>
</dbReference>
<dbReference type="eggNOG" id="ENOG502TFE5">
    <property type="taxonomic scope" value="Eukaryota"/>
</dbReference>
<organism evidence="2">
    <name type="scientific">Caenorhabditis brenneri</name>
    <name type="common">Nematode worm</name>
    <dbReference type="NCBI Taxonomy" id="135651"/>
    <lineage>
        <taxon>Eukaryota</taxon>
        <taxon>Metazoa</taxon>
        <taxon>Ecdysozoa</taxon>
        <taxon>Nematoda</taxon>
        <taxon>Chromadorea</taxon>
        <taxon>Rhabditida</taxon>
        <taxon>Rhabditina</taxon>
        <taxon>Rhabditomorpha</taxon>
        <taxon>Rhabditoidea</taxon>
        <taxon>Rhabditidae</taxon>
        <taxon>Peloderinae</taxon>
        <taxon>Caenorhabditis</taxon>
    </lineage>
</organism>
<evidence type="ECO:0000313" key="2">
    <source>
        <dbReference type="Proteomes" id="UP000008068"/>
    </source>
</evidence>
<proteinExistence type="predicted"/>
<gene>
    <name evidence="1" type="ORF">CAEBREN_21326</name>
</gene>
<reference evidence="2" key="1">
    <citation type="submission" date="2011-07" db="EMBL/GenBank/DDBJ databases">
        <authorList>
            <consortium name="Caenorhabditis brenneri Sequencing and Analysis Consortium"/>
            <person name="Wilson R.K."/>
        </authorList>
    </citation>
    <scope>NUCLEOTIDE SEQUENCE [LARGE SCALE GENOMIC DNA]</scope>
    <source>
        <strain evidence="2">PB2801</strain>
    </source>
</reference>
<evidence type="ECO:0000313" key="1">
    <source>
        <dbReference type="EMBL" id="EGT30558.1"/>
    </source>
</evidence>
<evidence type="ECO:0008006" key="3">
    <source>
        <dbReference type="Google" id="ProtNLM"/>
    </source>
</evidence>
<keyword evidence="2" id="KW-1185">Reference proteome</keyword>
<dbReference type="OrthoDB" id="5776267at2759"/>
<dbReference type="HOGENOM" id="CLU_052088_0_0_1"/>
<dbReference type="Proteomes" id="UP000008068">
    <property type="component" value="Unassembled WGS sequence"/>
</dbReference>
<dbReference type="InParanoid" id="G0M6U9"/>
<sequence length="294" mass="33792">MSLNTMIMLRSGTESRAIIDFESIWPYAPHAERVINGTNLSICKQGEMYYCYNPLGTVRSYAPFRTTLPVKPMSDYLIELFGASFNIVVRPDGFMLRAVFPEFMKCDSLEVAGVTYMQVDDMRYLMETVKPDKSFNLKVLNGGYFFPPEQPLFTDVDNLEMINTAEWMTGGIFLRLSCNRIRLSYCHLKAADLQGFVLQWYFSNSTHLEYVEVWHKVSPGIMTFKNCNIQIPDLSRRGKYYNNTPFTFIDCSQGYDIIRKDGTIATVLIYPGSFHFIVWKVPFPVYGGTQQLLG</sequence>
<dbReference type="PANTHER" id="PTHR21503:SF8">
    <property type="entry name" value="F-BOX ASSOCIATED DOMAIN-CONTAINING PROTEIN-RELATED"/>
    <property type="match status" value="1"/>
</dbReference>
<protein>
    <recommendedName>
        <fullName evidence="3">F-box associated domain-containing protein</fullName>
    </recommendedName>
</protein>
<name>G0M6U9_CAEBE</name>
<dbReference type="AlphaFoldDB" id="G0M6U9"/>
<dbReference type="EMBL" id="GL379786">
    <property type="protein sequence ID" value="EGT30558.1"/>
    <property type="molecule type" value="Genomic_DNA"/>
</dbReference>
<accession>G0M6U9</accession>